<comment type="similarity">
    <text evidence="12 14">Belongs to the TonB-dependent receptor family.</text>
</comment>
<evidence type="ECO:0000256" key="1">
    <source>
        <dbReference type="ARBA" id="ARBA00004571"/>
    </source>
</evidence>
<keyword evidence="3 12" id="KW-1134">Transmembrane beta strand</keyword>
<accession>A0A2P7QKJ2</accession>
<name>A0A2P7QKJ2_9SPHN</name>
<evidence type="ECO:0000313" key="19">
    <source>
        <dbReference type="Proteomes" id="UP000241167"/>
    </source>
</evidence>
<keyword evidence="6 15" id="KW-0732">Signal</keyword>
<organism evidence="18 19">
    <name type="scientific">Allosphingosinicella deserti</name>
    <dbReference type="NCBI Taxonomy" id="2116704"/>
    <lineage>
        <taxon>Bacteria</taxon>
        <taxon>Pseudomonadati</taxon>
        <taxon>Pseudomonadota</taxon>
        <taxon>Alphaproteobacteria</taxon>
        <taxon>Sphingomonadales</taxon>
        <taxon>Sphingomonadaceae</taxon>
        <taxon>Allosphingosinicella</taxon>
    </lineage>
</organism>
<dbReference type="AlphaFoldDB" id="A0A2P7QKJ2"/>
<feature type="chain" id="PRO_5015104069" evidence="15">
    <location>
        <begin position="25"/>
        <end position="765"/>
    </location>
</feature>
<evidence type="ECO:0000256" key="3">
    <source>
        <dbReference type="ARBA" id="ARBA00022452"/>
    </source>
</evidence>
<feature type="domain" description="TonB-dependent receptor plug" evidence="17">
    <location>
        <begin position="53"/>
        <end position="163"/>
    </location>
</feature>
<evidence type="ECO:0000256" key="7">
    <source>
        <dbReference type="ARBA" id="ARBA00023004"/>
    </source>
</evidence>
<evidence type="ECO:0000256" key="12">
    <source>
        <dbReference type="PROSITE-ProRule" id="PRU01360"/>
    </source>
</evidence>
<keyword evidence="8" id="KW-0406">Ion transport</keyword>
<feature type="domain" description="TonB-dependent receptor-like beta-barrel" evidence="16">
    <location>
        <begin position="260"/>
        <end position="726"/>
    </location>
</feature>
<evidence type="ECO:0000256" key="5">
    <source>
        <dbReference type="ARBA" id="ARBA00022692"/>
    </source>
</evidence>
<dbReference type="InterPro" id="IPR036942">
    <property type="entry name" value="Beta-barrel_TonB_sf"/>
</dbReference>
<keyword evidence="18" id="KW-0675">Receptor</keyword>
<dbReference type="GO" id="GO:0009279">
    <property type="term" value="C:cell outer membrane"/>
    <property type="evidence" value="ECO:0007669"/>
    <property type="project" value="UniProtKB-SubCell"/>
</dbReference>
<evidence type="ECO:0000256" key="11">
    <source>
        <dbReference type="ARBA" id="ARBA00023237"/>
    </source>
</evidence>
<reference evidence="18 19" key="1">
    <citation type="submission" date="2018-03" db="EMBL/GenBank/DDBJ databases">
        <title>The draft genome of Sphingosinicella sp. GL-C-18.</title>
        <authorList>
            <person name="Liu L."/>
            <person name="Li L."/>
            <person name="Liang L."/>
            <person name="Zhang X."/>
            <person name="Wang T."/>
        </authorList>
    </citation>
    <scope>NUCLEOTIDE SEQUENCE [LARGE SCALE GENOMIC DNA]</scope>
    <source>
        <strain evidence="18 19">GL-C-18</strain>
    </source>
</reference>
<keyword evidence="2 12" id="KW-0813">Transport</keyword>
<dbReference type="GO" id="GO:0015344">
    <property type="term" value="F:siderophore uptake transmembrane transporter activity"/>
    <property type="evidence" value="ECO:0007669"/>
    <property type="project" value="TreeGrafter"/>
</dbReference>
<dbReference type="SUPFAM" id="SSF56935">
    <property type="entry name" value="Porins"/>
    <property type="match status" value="1"/>
</dbReference>
<dbReference type="Proteomes" id="UP000241167">
    <property type="component" value="Unassembled WGS sequence"/>
</dbReference>
<evidence type="ECO:0000259" key="16">
    <source>
        <dbReference type="Pfam" id="PF00593"/>
    </source>
</evidence>
<dbReference type="InterPro" id="IPR000531">
    <property type="entry name" value="Beta-barrel_TonB"/>
</dbReference>
<comment type="caution">
    <text evidence="18">The sequence shown here is derived from an EMBL/GenBank/DDBJ whole genome shotgun (WGS) entry which is preliminary data.</text>
</comment>
<comment type="subcellular location">
    <subcellularLocation>
        <location evidence="1 12">Cell outer membrane</location>
        <topology evidence="1 12">Multi-pass membrane protein</topology>
    </subcellularLocation>
</comment>
<keyword evidence="11 12" id="KW-0998">Cell outer membrane</keyword>
<evidence type="ECO:0000256" key="14">
    <source>
        <dbReference type="RuleBase" id="RU003357"/>
    </source>
</evidence>
<feature type="signal peptide" evidence="15">
    <location>
        <begin position="1"/>
        <end position="24"/>
    </location>
</feature>
<proteinExistence type="inferred from homology"/>
<evidence type="ECO:0000256" key="4">
    <source>
        <dbReference type="ARBA" id="ARBA00022496"/>
    </source>
</evidence>
<keyword evidence="4" id="KW-0410">Iron transport</keyword>
<dbReference type="Gene3D" id="2.170.130.10">
    <property type="entry name" value="TonB-dependent receptor, plug domain"/>
    <property type="match status" value="1"/>
</dbReference>
<dbReference type="RefSeq" id="WP_106514537.1">
    <property type="nucleotide sequence ID" value="NZ_PXYI01000006.1"/>
</dbReference>
<evidence type="ECO:0000256" key="13">
    <source>
        <dbReference type="PROSITE-ProRule" id="PRU10144"/>
    </source>
</evidence>
<dbReference type="PROSITE" id="PS52016">
    <property type="entry name" value="TONB_DEPENDENT_REC_3"/>
    <property type="match status" value="1"/>
</dbReference>
<evidence type="ECO:0000256" key="2">
    <source>
        <dbReference type="ARBA" id="ARBA00022448"/>
    </source>
</evidence>
<dbReference type="InterPro" id="IPR037066">
    <property type="entry name" value="Plug_dom_sf"/>
</dbReference>
<protein>
    <submittedName>
        <fullName evidence="18">TonB-dependent receptor</fullName>
    </submittedName>
</protein>
<dbReference type="InterPro" id="IPR010917">
    <property type="entry name" value="TonB_rcpt_CS"/>
</dbReference>
<keyword evidence="7" id="KW-0408">Iron</keyword>
<evidence type="ECO:0000259" key="17">
    <source>
        <dbReference type="Pfam" id="PF07715"/>
    </source>
</evidence>
<evidence type="ECO:0000256" key="6">
    <source>
        <dbReference type="ARBA" id="ARBA00022729"/>
    </source>
</evidence>
<dbReference type="Gene3D" id="2.40.170.20">
    <property type="entry name" value="TonB-dependent receptor, beta-barrel domain"/>
    <property type="match status" value="1"/>
</dbReference>
<dbReference type="PANTHER" id="PTHR32552:SF89">
    <property type="entry name" value="CATECHOLATE SIDEROPHORE RECEPTOR FIU"/>
    <property type="match status" value="1"/>
</dbReference>
<dbReference type="Pfam" id="PF00593">
    <property type="entry name" value="TonB_dep_Rec_b-barrel"/>
    <property type="match status" value="1"/>
</dbReference>
<evidence type="ECO:0000256" key="15">
    <source>
        <dbReference type="SAM" id="SignalP"/>
    </source>
</evidence>
<dbReference type="PROSITE" id="PS01156">
    <property type="entry name" value="TONB_DEPENDENT_REC_2"/>
    <property type="match status" value="1"/>
</dbReference>
<gene>
    <name evidence="18" type="ORF">C7I55_18725</name>
</gene>
<evidence type="ECO:0000313" key="18">
    <source>
        <dbReference type="EMBL" id="PSJ38468.1"/>
    </source>
</evidence>
<sequence>MKLFRTSLLLAGTAGVFLATPGFAQESTIAEIDADVAAGGGEQEIVIIGTGQTRQVQELDAADIALEVPGISPLKAIDKLPGVNFQSSDPFGSYEWSSRISIRGFNQAQLGFTLDGIPLGDMSYGNHNGLHISRAIASENVGRVEVAQGAGSLSAASSSNLGGTIEFFTRAPRDEFGLEANATYGSENNVRGFVRMDSGQLVEGGPALSLSYAFQDADKWKGDGIQRQHQVNARIEQKLPDGRIFGFVNFSDRRENDYQDLSKEMIDRLGYDWDNFADDWDLAVRVAHIANNRGDTGAPVSNAAAGTVYPAPIKTADDAYYDAAGLRKDWLGAVGIDTGLTDAWSVAATAYYHRNRGRGIWYTPYVPTPGGAPISIRTTEYEVDRYGFIGSTALELGNNRIEAGVWYEDNDFNQARRFYGLANTTGAPSRSSIEWPKNPFATQWELDFNTKTFQYHVQDTLQAGRLTVNAGWKGLRVRNRAEPVVQGSLAVGEITARDWFLPQVGALFEITPDQEIFATFSQNMRAYASSATEGPFATTQIGFNALDLKPEKSSTYEVGVRTKSRRFQGVLAGYYVDFRNRLVAFSSGAGIQGNPAILQNVGSVRSYGVEAAGTYRVTPELSLFASYAFNQSEYQDDVVNAAGTIVAATDGKTVVNSPKHLVKGEITYDAESVFARLGANYTSRRFYSYENDASVGGFVIVDASLGYRFTSGALDGVTLQANAVNLFDKKYVSTIGTNGFANRGDSQTLLAGTPRQVFVTLKTAF</sequence>
<dbReference type="InterPro" id="IPR012910">
    <property type="entry name" value="Plug_dom"/>
</dbReference>
<dbReference type="PANTHER" id="PTHR32552">
    <property type="entry name" value="FERRICHROME IRON RECEPTOR-RELATED"/>
    <property type="match status" value="1"/>
</dbReference>
<keyword evidence="19" id="KW-1185">Reference proteome</keyword>
<dbReference type="OrthoDB" id="7229372at2"/>
<keyword evidence="9 14" id="KW-0798">TonB box</keyword>
<dbReference type="InterPro" id="IPR039426">
    <property type="entry name" value="TonB-dep_rcpt-like"/>
</dbReference>
<feature type="short sequence motif" description="TonB C-terminal box" evidence="13">
    <location>
        <begin position="748"/>
        <end position="765"/>
    </location>
</feature>
<evidence type="ECO:0000256" key="8">
    <source>
        <dbReference type="ARBA" id="ARBA00023065"/>
    </source>
</evidence>
<dbReference type="EMBL" id="PXYI01000006">
    <property type="protein sequence ID" value="PSJ38468.1"/>
    <property type="molecule type" value="Genomic_DNA"/>
</dbReference>
<keyword evidence="5 12" id="KW-0812">Transmembrane</keyword>
<keyword evidence="10 12" id="KW-0472">Membrane</keyword>
<evidence type="ECO:0000256" key="10">
    <source>
        <dbReference type="ARBA" id="ARBA00023136"/>
    </source>
</evidence>
<dbReference type="Pfam" id="PF07715">
    <property type="entry name" value="Plug"/>
    <property type="match status" value="1"/>
</dbReference>
<evidence type="ECO:0000256" key="9">
    <source>
        <dbReference type="ARBA" id="ARBA00023077"/>
    </source>
</evidence>